<name>A0ABD0JVD3_9CAEN</name>
<organism evidence="2 3">
    <name type="scientific">Batillaria attramentaria</name>
    <dbReference type="NCBI Taxonomy" id="370345"/>
    <lineage>
        <taxon>Eukaryota</taxon>
        <taxon>Metazoa</taxon>
        <taxon>Spiralia</taxon>
        <taxon>Lophotrochozoa</taxon>
        <taxon>Mollusca</taxon>
        <taxon>Gastropoda</taxon>
        <taxon>Caenogastropoda</taxon>
        <taxon>Sorbeoconcha</taxon>
        <taxon>Cerithioidea</taxon>
        <taxon>Batillariidae</taxon>
        <taxon>Batillaria</taxon>
    </lineage>
</organism>
<dbReference type="SUPFAM" id="SSF48371">
    <property type="entry name" value="ARM repeat"/>
    <property type="match status" value="1"/>
</dbReference>
<evidence type="ECO:0000313" key="3">
    <source>
        <dbReference type="Proteomes" id="UP001519460"/>
    </source>
</evidence>
<dbReference type="EMBL" id="JACVVK020000320">
    <property type="protein sequence ID" value="KAK7478664.1"/>
    <property type="molecule type" value="Genomic_DNA"/>
</dbReference>
<dbReference type="Proteomes" id="UP001519460">
    <property type="component" value="Unassembled WGS sequence"/>
</dbReference>
<comment type="caution">
    <text evidence="2">The sequence shown here is derived from an EMBL/GenBank/DDBJ whole genome shotgun (WGS) entry which is preliminary data.</text>
</comment>
<dbReference type="InterPro" id="IPR011989">
    <property type="entry name" value="ARM-like"/>
</dbReference>
<sequence>TSTAPPGPSLPASDLPENIQRDLATLSTLYRNTAHIVRRHQDGTDTREFCNHLKKIETACKSLNSNCRYRLNDSQKRTVNDLLIRTGIVDLLCEVMADGLESNDDATWNGDQDTNAAVIAADSISSLYYVWREKDWREVWCRVCDDARLLPVLLKKLKDWYRPHMDKTLKKLQDRVIKSSLLIIDSIAHQDDKRERLRQLGVTGVMVHFLPSLDKDCRQQAVRTLSDIVTEEEGDRLESTQILTSFFDMPDDGSFGSWQDWRGNAVIMRVLIQKGALPMLMDRVWEVDSEDSKHTALKKIEKLCSSEHVTADVRQELVDLAKAVQCDHLESRGCQDTAGDILKELTSRQGATTIHRQHSTSAEQGTSQRQRAAMAFWLLHAPHWFPDLHNKTYFIPPLDPDSNQNGGDSTAGIVQRSLTQTSCSCPSRDPCNLDLQNRDFDQSSGDQTPQITTGGSHELPPHSETYPSPPVKRQKLISTPVDVAYKSSFPCRFCNSQSVLAQTIATSAMKGPFQTHFPSTSQQVTDVTSAEDIRHHLLRCFRALAERQQEVMMVIWRLDFRRYLDRQDNPLDAATTALLTRSATRGTGNREGDTMMLIIHQKYGLIVARVTLVGRCMVDVQDVKEKLADTVTEAVKELNAAGRLLTHMTSALQHLKVTKVIILPCVISGQMAHAVGDNVDIQQVRKLGL</sequence>
<dbReference type="AlphaFoldDB" id="A0ABD0JVD3"/>
<dbReference type="Gene3D" id="1.25.10.10">
    <property type="entry name" value="Leucine-rich Repeat Variant"/>
    <property type="match status" value="1"/>
</dbReference>
<feature type="region of interest" description="Disordered" evidence="1">
    <location>
        <begin position="434"/>
        <end position="471"/>
    </location>
</feature>
<gene>
    <name evidence="2" type="ORF">BaRGS_00030127</name>
</gene>
<feature type="compositionally biased region" description="Polar residues" evidence="1">
    <location>
        <begin position="442"/>
        <end position="455"/>
    </location>
</feature>
<evidence type="ECO:0000313" key="2">
    <source>
        <dbReference type="EMBL" id="KAK7478664.1"/>
    </source>
</evidence>
<evidence type="ECO:0000256" key="1">
    <source>
        <dbReference type="SAM" id="MobiDB-lite"/>
    </source>
</evidence>
<accession>A0ABD0JVD3</accession>
<dbReference type="InterPro" id="IPR016024">
    <property type="entry name" value="ARM-type_fold"/>
</dbReference>
<protein>
    <submittedName>
        <fullName evidence="2">Uncharacterized protein</fullName>
    </submittedName>
</protein>
<feature type="non-terminal residue" evidence="2">
    <location>
        <position position="1"/>
    </location>
</feature>
<proteinExistence type="predicted"/>
<reference evidence="2 3" key="1">
    <citation type="journal article" date="2023" name="Sci. Data">
        <title>Genome assembly of the Korean intertidal mud-creeper Batillaria attramentaria.</title>
        <authorList>
            <person name="Patra A.K."/>
            <person name="Ho P.T."/>
            <person name="Jun S."/>
            <person name="Lee S.J."/>
            <person name="Kim Y."/>
            <person name="Won Y.J."/>
        </authorList>
    </citation>
    <scope>NUCLEOTIDE SEQUENCE [LARGE SCALE GENOMIC DNA]</scope>
    <source>
        <strain evidence="2">Wonlab-2016</strain>
    </source>
</reference>
<keyword evidence="3" id="KW-1185">Reference proteome</keyword>